<keyword evidence="4" id="KW-0430">Lectin</keyword>
<dbReference type="Pfam" id="PF08205">
    <property type="entry name" value="C2-set_2"/>
    <property type="match status" value="1"/>
</dbReference>
<dbReference type="SUPFAM" id="SSF48726">
    <property type="entry name" value="Immunoglobulin"/>
    <property type="match status" value="7"/>
</dbReference>
<evidence type="ECO:0000256" key="11">
    <source>
        <dbReference type="ARBA" id="ARBA00038361"/>
    </source>
</evidence>
<keyword evidence="9" id="KW-0325">Glycoprotein</keyword>
<dbReference type="GO" id="GO:0030246">
    <property type="term" value="F:carbohydrate binding"/>
    <property type="evidence" value="ECO:0007669"/>
    <property type="project" value="UniProtKB-KW"/>
</dbReference>
<keyword evidence="8" id="KW-1015">Disulfide bond</keyword>
<dbReference type="GO" id="GO:0009897">
    <property type="term" value="C:external side of plasma membrane"/>
    <property type="evidence" value="ECO:0007669"/>
    <property type="project" value="TreeGrafter"/>
</dbReference>
<keyword evidence="7" id="KW-0472">Membrane</keyword>
<dbReference type="InterPro" id="IPR003598">
    <property type="entry name" value="Ig_sub2"/>
</dbReference>
<dbReference type="Ensembl" id="ENSPCET00000006785.1">
    <property type="protein sequence ID" value="ENSPCEP00000006546.1"/>
    <property type="gene ID" value="ENSPCEG00000005281.1"/>
</dbReference>
<keyword evidence="6" id="KW-0130">Cell adhesion</keyword>
<evidence type="ECO:0000256" key="8">
    <source>
        <dbReference type="ARBA" id="ARBA00023157"/>
    </source>
</evidence>
<organism evidence="17 18">
    <name type="scientific">Pelusios castaneus</name>
    <name type="common">West African mud turtle</name>
    <dbReference type="NCBI Taxonomy" id="367368"/>
    <lineage>
        <taxon>Eukaryota</taxon>
        <taxon>Metazoa</taxon>
        <taxon>Chordata</taxon>
        <taxon>Craniata</taxon>
        <taxon>Vertebrata</taxon>
        <taxon>Euteleostomi</taxon>
        <taxon>Archelosauria</taxon>
        <taxon>Testudinata</taxon>
        <taxon>Testudines</taxon>
        <taxon>Pleurodira</taxon>
        <taxon>Pelomedusidae</taxon>
        <taxon>Pelusios</taxon>
    </lineage>
</organism>
<feature type="domain" description="Ig-like" evidence="16">
    <location>
        <begin position="403"/>
        <end position="473"/>
    </location>
</feature>
<keyword evidence="18" id="KW-1185">Reference proteome</keyword>
<evidence type="ECO:0000256" key="1">
    <source>
        <dbReference type="ARBA" id="ARBA00004251"/>
    </source>
</evidence>
<reference evidence="17" key="2">
    <citation type="submission" date="2025-09" db="UniProtKB">
        <authorList>
            <consortium name="Ensembl"/>
        </authorList>
    </citation>
    <scope>IDENTIFICATION</scope>
</reference>
<dbReference type="GO" id="GO:0042113">
    <property type="term" value="P:B cell activation"/>
    <property type="evidence" value="ECO:0007669"/>
    <property type="project" value="TreeGrafter"/>
</dbReference>
<comment type="similarity">
    <text evidence="11">Belongs to the immunoglobulin superfamily. SIGLEC (sialic acid binding Ig-like lectin) family.</text>
</comment>
<proteinExistence type="inferred from homology"/>
<dbReference type="GO" id="GO:0070062">
    <property type="term" value="C:extracellular exosome"/>
    <property type="evidence" value="ECO:0007669"/>
    <property type="project" value="TreeGrafter"/>
</dbReference>
<dbReference type="Proteomes" id="UP000694393">
    <property type="component" value="Unplaced"/>
</dbReference>
<evidence type="ECO:0000256" key="5">
    <source>
        <dbReference type="ARBA" id="ARBA00022737"/>
    </source>
</evidence>
<feature type="domain" description="Ig-like" evidence="16">
    <location>
        <begin position="228"/>
        <end position="303"/>
    </location>
</feature>
<evidence type="ECO:0000256" key="12">
    <source>
        <dbReference type="ARBA" id="ARBA00040106"/>
    </source>
</evidence>
<dbReference type="GO" id="GO:0042609">
    <property type="term" value="F:CD4 receptor binding"/>
    <property type="evidence" value="ECO:0007669"/>
    <property type="project" value="TreeGrafter"/>
</dbReference>
<dbReference type="InterPro" id="IPR056386">
    <property type="entry name" value="Ig_CD22"/>
</dbReference>
<dbReference type="SMART" id="SM00409">
    <property type="entry name" value="IG"/>
    <property type="match status" value="6"/>
</dbReference>
<dbReference type="GO" id="GO:0033691">
    <property type="term" value="F:sialic acid binding"/>
    <property type="evidence" value="ECO:0007669"/>
    <property type="project" value="TreeGrafter"/>
</dbReference>
<dbReference type="PROSITE" id="PS50835">
    <property type="entry name" value="IG_LIKE"/>
    <property type="match status" value="5"/>
</dbReference>
<evidence type="ECO:0000256" key="3">
    <source>
        <dbReference type="ARBA" id="ARBA00022729"/>
    </source>
</evidence>
<evidence type="ECO:0000256" key="10">
    <source>
        <dbReference type="ARBA" id="ARBA00023319"/>
    </source>
</evidence>
<dbReference type="Gene3D" id="2.60.40.10">
    <property type="entry name" value="Immunoglobulins"/>
    <property type="match status" value="7"/>
</dbReference>
<dbReference type="GO" id="GO:0055037">
    <property type="term" value="C:recycling endosome"/>
    <property type="evidence" value="ECO:0007669"/>
    <property type="project" value="TreeGrafter"/>
</dbReference>
<evidence type="ECO:0000313" key="18">
    <source>
        <dbReference type="Proteomes" id="UP000694393"/>
    </source>
</evidence>
<dbReference type="SMART" id="SM00408">
    <property type="entry name" value="IGc2"/>
    <property type="match status" value="5"/>
</dbReference>
<name>A0A8C8VGK3_9SAUR</name>
<dbReference type="InterPro" id="IPR003599">
    <property type="entry name" value="Ig_sub"/>
</dbReference>
<dbReference type="InterPro" id="IPR013783">
    <property type="entry name" value="Ig-like_fold"/>
</dbReference>
<protein>
    <recommendedName>
        <fullName evidence="12">B-cell receptor CD22</fullName>
    </recommendedName>
    <alternativeName>
        <fullName evidence="13">Sialic acid-binding Ig-like lectin 2</fullName>
    </alternativeName>
</protein>
<dbReference type="Pfam" id="PF24518">
    <property type="entry name" value="Ig_CD22"/>
    <property type="match status" value="1"/>
</dbReference>
<comment type="subunit">
    <text evidence="15">Predominantly monomer of isoform CD22-beta. Also found as heterodimer of isoform CD22-beta and a shorter isoform. Interacts with PTPN6/SHP-1, LYN, SYK, PIK3R1/PIK3R2 and PLCG1 upon phosphorylation. Interacts with GRB2, INPP5D and SHC1 upon phosphorylation. May form a complex with INPP5D/SHIP, GRB2 and SHC1.</text>
</comment>
<dbReference type="Pfam" id="PF13895">
    <property type="entry name" value="Ig_2"/>
    <property type="match status" value="3"/>
</dbReference>
<dbReference type="GO" id="GO:0050859">
    <property type="term" value="P:negative regulation of B cell receptor signaling pathway"/>
    <property type="evidence" value="ECO:0007669"/>
    <property type="project" value="TreeGrafter"/>
</dbReference>
<accession>A0A8C8VGK3</accession>
<evidence type="ECO:0000256" key="4">
    <source>
        <dbReference type="ARBA" id="ARBA00022734"/>
    </source>
</evidence>
<reference evidence="17" key="1">
    <citation type="submission" date="2025-08" db="UniProtKB">
        <authorList>
            <consortium name="Ensembl"/>
        </authorList>
    </citation>
    <scope>IDENTIFICATION</scope>
</reference>
<keyword evidence="3" id="KW-0732">Signal</keyword>
<evidence type="ECO:0000256" key="14">
    <source>
        <dbReference type="ARBA" id="ARBA00045430"/>
    </source>
</evidence>
<dbReference type="InterPro" id="IPR036179">
    <property type="entry name" value="Ig-like_dom_sf"/>
</dbReference>
<dbReference type="GO" id="GO:0030888">
    <property type="term" value="P:regulation of B cell proliferation"/>
    <property type="evidence" value="ECO:0007669"/>
    <property type="project" value="TreeGrafter"/>
</dbReference>
<dbReference type="InterPro" id="IPR007110">
    <property type="entry name" value="Ig-like_dom"/>
</dbReference>
<keyword evidence="10" id="KW-0393">Immunoglobulin domain</keyword>
<dbReference type="Pfam" id="PF13927">
    <property type="entry name" value="Ig_3"/>
    <property type="match status" value="2"/>
</dbReference>
<feature type="domain" description="Ig-like" evidence="16">
    <location>
        <begin position="570"/>
        <end position="652"/>
    </location>
</feature>
<comment type="subcellular location">
    <subcellularLocation>
        <location evidence="1">Cell membrane</location>
        <topology evidence="1">Single-pass type I membrane protein</topology>
    </subcellularLocation>
</comment>
<feature type="domain" description="Ig-like" evidence="16">
    <location>
        <begin position="492"/>
        <end position="563"/>
    </location>
</feature>
<evidence type="ECO:0000256" key="6">
    <source>
        <dbReference type="ARBA" id="ARBA00022889"/>
    </source>
</evidence>
<dbReference type="GO" id="GO:0005769">
    <property type="term" value="C:early endosome"/>
    <property type="evidence" value="ECO:0007669"/>
    <property type="project" value="TreeGrafter"/>
</dbReference>
<keyword evidence="5" id="KW-0677">Repeat</keyword>
<dbReference type="GO" id="GO:0007155">
    <property type="term" value="P:cell adhesion"/>
    <property type="evidence" value="ECO:0007669"/>
    <property type="project" value="UniProtKB-KW"/>
</dbReference>
<evidence type="ECO:0000256" key="2">
    <source>
        <dbReference type="ARBA" id="ARBA00022475"/>
    </source>
</evidence>
<keyword evidence="2" id="KW-1003">Cell membrane</keyword>
<sequence length="698" mass="79120">STEVPRSLIAWRGACLSIPCRYKPCLLFTRSSSKPTIEYLAWYLNPVFDPEKKEFTGTVLYKHNASIDPAFHGRVRFLGDLQRDCSLQVSDLQANETGKYGLRLIVSHPRKKQKIKWLSEISVNVMDSPPAPQIQAPNDFRESIPARVVCLIGYHCPDYPINLTWVGLDHGTPEYATRSADGSGLTNNTLSFTPTWQDHGANLTCQLSTLDGIQHSESTVVLDVKFAPRNVLLNVTPNQTIEEGVRLMLSCMSQDSNPPVSKYQLYKDGQLLQEGQTLEFEAKGDEHTGSYHCEASNEIYTVSSPKLRIDIQYAPKDARVELMTDSQIEEGTTVVLRCSCKAQPSASNYTWYRNRQRVLAQTQEELRFDEIRPDQFGSYYCEPQNSIGESKSPAIMVDIQYGPKDVRLTLENPQRILEGDLVTLNCSVGSSNPPVTKYTWYKDDTQYKETLENILTFPATEEQSGDYSCEAENDLCSFAPFNLGSFYSPDAPKDAHVELVPDSWIEEGTTVVLRCSCRAQPSASSYTWYRNGQRMQAQTQEELRFNEIHPDQSGSYQCEPQNSIGESESPAVMIDVQIILNAPQRILEGDLVMLNCSVGNSNPPVTKYTWYKDDRQYKETRENTLTFPATDEQTGDYSCRAENMVSFRQSLSLSVNVLCKYYRRNHFVLLPQNFYSIGAFQRETKIRFSPIRKMICLS</sequence>
<evidence type="ECO:0000256" key="13">
    <source>
        <dbReference type="ARBA" id="ARBA00041781"/>
    </source>
</evidence>
<dbReference type="PANTHER" id="PTHR46958:SF1">
    <property type="entry name" value="B-CELL RECEPTOR CD22"/>
    <property type="match status" value="1"/>
</dbReference>
<evidence type="ECO:0000256" key="15">
    <source>
        <dbReference type="ARBA" id="ARBA00046458"/>
    </source>
</evidence>
<dbReference type="GO" id="GO:0019903">
    <property type="term" value="F:protein phosphatase binding"/>
    <property type="evidence" value="ECO:0007669"/>
    <property type="project" value="TreeGrafter"/>
</dbReference>
<comment type="function">
    <text evidence="14">Most highly expressed siglec (sialic acid-binding immunoglobulin-like lectin) on B-cells that plays a role in various aspects of B-cell biology including differentiation, antigen presentation, and trafficking to bone marrow. Binds to alpha 2,6-linked sialic acid residues of surface molecules such as CD22 itself, CD45 and IgM in a cis configuration. Can also bind to ligands on other cells as an adhesion molecule in a trans configuration. Acts as an inhibitory coreceptor on the surface of B-cells and inhibits B-cell receptor induced signaling, characterized by inhibition of the calcium mobilization and cellular activation. Mechanistically, the immunoreceptor tyrosine-based inhibitory motif domain is phosphorylated by the Src kinase LYN, which in turn leads to the recruitment of the protein tyrosine phosphatase 1/PTPN6, leading to the negative regulation of BCR signaling. If this negative signaling from is of sufficient strength, apoptosis of the B-cell can be induced.</text>
</comment>
<evidence type="ECO:0000259" key="16">
    <source>
        <dbReference type="PROSITE" id="PS50835"/>
    </source>
</evidence>
<feature type="domain" description="Ig-like" evidence="16">
    <location>
        <begin position="315"/>
        <end position="397"/>
    </location>
</feature>
<dbReference type="InterPro" id="IPR013162">
    <property type="entry name" value="CD80_C2-set"/>
</dbReference>
<evidence type="ECO:0000256" key="7">
    <source>
        <dbReference type="ARBA" id="ARBA00023136"/>
    </source>
</evidence>
<dbReference type="AlphaFoldDB" id="A0A8C8VGK3"/>
<dbReference type="PANTHER" id="PTHR46958">
    <property type="entry name" value="B-CELL RECEPTOR CD22"/>
    <property type="match status" value="1"/>
</dbReference>
<evidence type="ECO:0000256" key="9">
    <source>
        <dbReference type="ARBA" id="ARBA00023180"/>
    </source>
</evidence>
<evidence type="ECO:0000313" key="17">
    <source>
        <dbReference type="Ensembl" id="ENSPCEP00000006546.1"/>
    </source>
</evidence>